<dbReference type="AlphaFoldDB" id="A0A3Q3N459"/>
<keyword evidence="3" id="KW-1185">Reference proteome</keyword>
<feature type="region of interest" description="Disordered" evidence="1">
    <location>
        <begin position="1"/>
        <end position="26"/>
    </location>
</feature>
<feature type="region of interest" description="Disordered" evidence="1">
    <location>
        <begin position="138"/>
        <end position="176"/>
    </location>
</feature>
<accession>A0A3Q3N459</accession>
<dbReference type="InParanoid" id="A0A3Q3N459"/>
<evidence type="ECO:0000313" key="3">
    <source>
        <dbReference type="Proteomes" id="UP000261640"/>
    </source>
</evidence>
<dbReference type="FunCoup" id="A0A3Q3N459">
    <property type="interactions" value="991"/>
</dbReference>
<organism evidence="2 3">
    <name type="scientific">Mastacembelus armatus</name>
    <name type="common">zig-zag eel</name>
    <dbReference type="NCBI Taxonomy" id="205130"/>
    <lineage>
        <taxon>Eukaryota</taxon>
        <taxon>Metazoa</taxon>
        <taxon>Chordata</taxon>
        <taxon>Craniata</taxon>
        <taxon>Vertebrata</taxon>
        <taxon>Euteleostomi</taxon>
        <taxon>Actinopterygii</taxon>
        <taxon>Neopterygii</taxon>
        <taxon>Teleostei</taxon>
        <taxon>Neoteleostei</taxon>
        <taxon>Acanthomorphata</taxon>
        <taxon>Anabantaria</taxon>
        <taxon>Synbranchiformes</taxon>
        <taxon>Mastacembelidae</taxon>
        <taxon>Mastacembelus</taxon>
    </lineage>
</organism>
<proteinExistence type="predicted"/>
<reference evidence="2" key="1">
    <citation type="submission" date="2025-08" db="UniProtKB">
        <authorList>
            <consortium name="Ensembl"/>
        </authorList>
    </citation>
    <scope>IDENTIFICATION</scope>
</reference>
<dbReference type="GeneTree" id="ENSGT00390000017407"/>
<dbReference type="PANTHER" id="PTHR15132">
    <property type="entry name" value="SNRNA-ACTIVATING PROTEIN COMPLEX SUBUNIT 2"/>
    <property type="match status" value="1"/>
</dbReference>
<protein>
    <submittedName>
        <fullName evidence="2">Small nuclear RNA activating complex, polypeptide 2</fullName>
    </submittedName>
</protein>
<dbReference type="GO" id="GO:0016604">
    <property type="term" value="C:nuclear body"/>
    <property type="evidence" value="ECO:0007669"/>
    <property type="project" value="TreeGrafter"/>
</dbReference>
<dbReference type="InterPro" id="IPR021281">
    <property type="entry name" value="SNAPC2"/>
</dbReference>
<dbReference type="GO" id="GO:0009301">
    <property type="term" value="P:snRNA transcription"/>
    <property type="evidence" value="ECO:0007669"/>
    <property type="project" value="InterPro"/>
</dbReference>
<dbReference type="Proteomes" id="UP000261640">
    <property type="component" value="Unplaced"/>
</dbReference>
<name>A0A3Q3N459_9TELE</name>
<dbReference type="Pfam" id="PF11035">
    <property type="entry name" value="SNAPC2"/>
    <property type="match status" value="1"/>
</dbReference>
<dbReference type="RefSeq" id="XP_026154963.1">
    <property type="nucleotide sequence ID" value="XM_026299178.1"/>
</dbReference>
<dbReference type="Ensembl" id="ENSMAMT00000027766.2">
    <property type="protein sequence ID" value="ENSMAMP00000027064.1"/>
    <property type="gene ID" value="ENSMAMG00000018195.2"/>
</dbReference>
<dbReference type="GeneID" id="113125612"/>
<dbReference type="OrthoDB" id="5990578at2759"/>
<dbReference type="PANTHER" id="PTHR15132:SF1">
    <property type="entry name" value="SNRNA-ACTIVATING PROTEIN COMPLEX SUBUNIT 2"/>
    <property type="match status" value="1"/>
</dbReference>
<evidence type="ECO:0000256" key="1">
    <source>
        <dbReference type="SAM" id="MobiDB-lite"/>
    </source>
</evidence>
<reference evidence="2" key="2">
    <citation type="submission" date="2025-09" db="UniProtKB">
        <authorList>
            <consortium name="Ensembl"/>
        </authorList>
    </citation>
    <scope>IDENTIFICATION</scope>
</reference>
<sequence>MKPPPRTRAKPNCNPKLDLVSQRSDKVPSKWKRAEQRKLLDALKKLNRTAGGHRDIDYAFLRKYVTTRSNLEIHSLVEFLKNKVMSCASLKLKKTWEEKNVIKPIEAWTCMASAVAGSLEEPISTAFSQLLVVSSTEPQTLTNCDPPQVQKPPTQDRKAGRTIPLRPMPGLRAQGEHLGTKTNCPLLVLKTPAPTMGPAKRLPAPSKVVRVPIRKITAPQQHLSTIARISSVATSYLPATKRLVLSPATTQPAWRKAGKLTRSSVLAAESNIQIVGSSVIQANQQPSEQHPTTDSTTSTSKSTSSSPQTHHSFSTSSFPLVSSTASSSSTTLSTAAPEFRAGFGCNSKYSTKDNPRAFGVKGVVDFERIYRYLSLIHKPNEECYLTPMESAILLDLLMSLPEELSLLDCNKLHKHLIQVYQYLSSPADSRIAKRMFKDLEDAFSTQTEALSSQDSNRIVSHQNTASQSGDADMMELCPPLNPFMVPIQLLMRR</sequence>
<dbReference type="GO" id="GO:0016251">
    <property type="term" value="F:RNA polymerase II general transcription initiation factor activity"/>
    <property type="evidence" value="ECO:0007669"/>
    <property type="project" value="InterPro"/>
</dbReference>
<feature type="region of interest" description="Disordered" evidence="1">
    <location>
        <begin position="282"/>
        <end position="320"/>
    </location>
</feature>
<evidence type="ECO:0000313" key="2">
    <source>
        <dbReference type="Ensembl" id="ENSMAMP00000027064.1"/>
    </source>
</evidence>
<dbReference type="CTD" id="6618"/>
<feature type="compositionally biased region" description="Low complexity" evidence="1">
    <location>
        <begin position="292"/>
        <end position="320"/>
    </location>
</feature>